<comment type="caution">
    <text evidence="1">The sequence shown here is derived from an EMBL/GenBank/DDBJ whole genome shotgun (WGS) entry which is preliminary data.</text>
</comment>
<sequence>MHEPIANIFIAFIDEQADIIMNVSSQYTTQPVESLNATFGRVAPKKSNCNRIRGRIESGIIRQNAPFLIRDSCGSSPLTPSVRQSLTKDTQALIKRRLKSHEAEVMKAKNISRLKWRGKYKDDPNGDYGQNK</sequence>
<dbReference type="EMBL" id="JAPFFF010000018">
    <property type="protein sequence ID" value="KAK8861007.1"/>
    <property type="molecule type" value="Genomic_DNA"/>
</dbReference>
<dbReference type="Proteomes" id="UP001470230">
    <property type="component" value="Unassembled WGS sequence"/>
</dbReference>
<accession>A0ABR2IDY5</accession>
<organism evidence="1 2">
    <name type="scientific">Tritrichomonas musculus</name>
    <dbReference type="NCBI Taxonomy" id="1915356"/>
    <lineage>
        <taxon>Eukaryota</taxon>
        <taxon>Metamonada</taxon>
        <taxon>Parabasalia</taxon>
        <taxon>Tritrichomonadida</taxon>
        <taxon>Tritrichomonadidae</taxon>
        <taxon>Tritrichomonas</taxon>
    </lineage>
</organism>
<keyword evidence="2" id="KW-1185">Reference proteome</keyword>
<name>A0ABR2IDY5_9EUKA</name>
<reference evidence="1 2" key="1">
    <citation type="submission" date="2024-04" db="EMBL/GenBank/DDBJ databases">
        <title>Tritrichomonas musculus Genome.</title>
        <authorList>
            <person name="Alves-Ferreira E."/>
            <person name="Grigg M."/>
            <person name="Lorenzi H."/>
            <person name="Galac M."/>
        </authorList>
    </citation>
    <scope>NUCLEOTIDE SEQUENCE [LARGE SCALE GENOMIC DNA]</scope>
    <source>
        <strain evidence="1 2">EAF2021</strain>
    </source>
</reference>
<gene>
    <name evidence="1" type="ORF">M9Y10_012699</name>
</gene>
<evidence type="ECO:0008006" key="3">
    <source>
        <dbReference type="Google" id="ProtNLM"/>
    </source>
</evidence>
<evidence type="ECO:0000313" key="1">
    <source>
        <dbReference type="EMBL" id="KAK8861007.1"/>
    </source>
</evidence>
<proteinExistence type="predicted"/>
<evidence type="ECO:0000313" key="2">
    <source>
        <dbReference type="Proteomes" id="UP001470230"/>
    </source>
</evidence>
<protein>
    <recommendedName>
        <fullName evidence="3">Transposase</fullName>
    </recommendedName>
</protein>